<comment type="caution">
    <text evidence="1">The sequence shown here is derived from an EMBL/GenBank/DDBJ whole genome shotgun (WGS) entry which is preliminary data.</text>
</comment>
<evidence type="ECO:0000313" key="1">
    <source>
        <dbReference type="EMBL" id="ROW09753.1"/>
    </source>
</evidence>
<gene>
    <name evidence="1" type="ORF">VMCG_02147</name>
</gene>
<accession>A0A423X206</accession>
<protein>
    <submittedName>
        <fullName evidence="1">Uncharacterized protein</fullName>
    </submittedName>
</protein>
<dbReference type="EMBL" id="LKEA01000004">
    <property type="protein sequence ID" value="ROW09753.1"/>
    <property type="molecule type" value="Genomic_DNA"/>
</dbReference>
<dbReference type="OrthoDB" id="10021397at2759"/>
<dbReference type="Proteomes" id="UP000283895">
    <property type="component" value="Unassembled WGS sequence"/>
</dbReference>
<evidence type="ECO:0000313" key="2">
    <source>
        <dbReference type="Proteomes" id="UP000283895"/>
    </source>
</evidence>
<organism evidence="1 2">
    <name type="scientific">Cytospora schulzeri</name>
    <dbReference type="NCBI Taxonomy" id="448051"/>
    <lineage>
        <taxon>Eukaryota</taxon>
        <taxon>Fungi</taxon>
        <taxon>Dikarya</taxon>
        <taxon>Ascomycota</taxon>
        <taxon>Pezizomycotina</taxon>
        <taxon>Sordariomycetes</taxon>
        <taxon>Sordariomycetidae</taxon>
        <taxon>Diaporthales</taxon>
        <taxon>Cytosporaceae</taxon>
        <taxon>Cytospora</taxon>
    </lineage>
</organism>
<dbReference type="AlphaFoldDB" id="A0A423X206"/>
<keyword evidence="2" id="KW-1185">Reference proteome</keyword>
<proteinExistence type="predicted"/>
<reference evidence="1 2" key="1">
    <citation type="submission" date="2015-09" db="EMBL/GenBank/DDBJ databases">
        <title>Host preference determinants of Valsa canker pathogens revealed by comparative genomics.</title>
        <authorList>
            <person name="Yin Z."/>
            <person name="Huang L."/>
        </authorList>
    </citation>
    <scope>NUCLEOTIDE SEQUENCE [LARGE SCALE GENOMIC DNA]</scope>
    <source>
        <strain evidence="1 2">03-1</strain>
    </source>
</reference>
<sequence>MNVSMFLAGGWGVAVSDAITNNILLQKLPQYVPGIDPQAVLAVGAAGIEDVYHGDELIGVRKAYLDANGTDEGDAASGHGDQHTVSVKVAVMLYRDAQDLLVMSL</sequence>
<name>A0A423X206_9PEZI</name>